<comment type="subcellular location">
    <subcellularLocation>
        <location evidence="3">Lipid droplet</location>
    </subcellularLocation>
    <subcellularLocation>
        <location evidence="2">Membrane</location>
        <topology evidence="2">Multi-pass membrane protein</topology>
    </subcellularLocation>
</comment>
<evidence type="ECO:0000256" key="4">
    <source>
        <dbReference type="ARBA" id="ARBA00010858"/>
    </source>
</evidence>
<dbReference type="GO" id="GO:0005576">
    <property type="term" value="C:extracellular region"/>
    <property type="evidence" value="ECO:0007669"/>
    <property type="project" value="TreeGrafter"/>
</dbReference>
<keyword evidence="7 9" id="KW-1133">Transmembrane helix</keyword>
<evidence type="ECO:0000256" key="7">
    <source>
        <dbReference type="ARBA" id="ARBA00022989"/>
    </source>
</evidence>
<evidence type="ECO:0000256" key="2">
    <source>
        <dbReference type="ARBA" id="ARBA00004141"/>
    </source>
</evidence>
<evidence type="ECO:0000313" key="10">
    <source>
        <dbReference type="EMBL" id="AFR46654.1"/>
    </source>
</evidence>
<dbReference type="InterPro" id="IPR000136">
    <property type="entry name" value="Oleosin"/>
</dbReference>
<protein>
    <submittedName>
        <fullName evidence="10">Oleosin3</fullName>
    </submittedName>
</protein>
<dbReference type="Pfam" id="PF01277">
    <property type="entry name" value="Oleosin"/>
    <property type="match status" value="1"/>
</dbReference>
<dbReference type="GO" id="GO:0012511">
    <property type="term" value="C:monolayer-surrounded lipid storage body"/>
    <property type="evidence" value="ECO:0007669"/>
    <property type="project" value="InterPro"/>
</dbReference>
<dbReference type="EMBL" id="JN788779">
    <property type="protein sequence ID" value="AFR46654.1"/>
    <property type="molecule type" value="mRNA"/>
</dbReference>
<sequence length="139" mass="14862">MADQQVLRPGAQHHPPRSHQVLKAATAATAGCSFLFLSGLTLAGTVIALTTTTPLMVIFSPVLAPAVITAGLIIAGFMISGGFSFAAILVLSWIYRHVTGQRTLGAESLDEARLRWAGKARETKDRAEQFGHRVTIHET</sequence>
<name>J9RZJ1_9ROSI</name>
<dbReference type="GO" id="GO:0048608">
    <property type="term" value="P:reproductive structure development"/>
    <property type="evidence" value="ECO:0007669"/>
    <property type="project" value="UniProtKB-ARBA"/>
</dbReference>
<comment type="similarity">
    <text evidence="4">Belongs to the oleosin family.</text>
</comment>
<evidence type="ECO:0000256" key="6">
    <source>
        <dbReference type="ARBA" id="ARBA00022692"/>
    </source>
</evidence>
<evidence type="ECO:0000256" key="9">
    <source>
        <dbReference type="SAM" id="Phobius"/>
    </source>
</evidence>
<reference evidence="10" key="1">
    <citation type="submission" date="2011-09" db="EMBL/GenBank/DDBJ databases">
        <title>Cloning and characterization of 3 oleosin genes from Sacha inchi (Plukenetia volubilis).</title>
        <authorList>
            <person name="Umashankar C."/>
            <person name="Wang X."/>
            <person name="Liu A."/>
        </authorList>
    </citation>
    <scope>NUCLEOTIDE SEQUENCE</scope>
</reference>
<evidence type="ECO:0000256" key="3">
    <source>
        <dbReference type="ARBA" id="ARBA00004502"/>
    </source>
</evidence>
<dbReference type="AlphaFoldDB" id="J9RZJ1"/>
<keyword evidence="6 9" id="KW-0812">Transmembrane</keyword>
<feature type="transmembrane region" description="Helical" evidence="9">
    <location>
        <begin position="62"/>
        <end position="95"/>
    </location>
</feature>
<evidence type="ECO:0000256" key="8">
    <source>
        <dbReference type="ARBA" id="ARBA00023136"/>
    </source>
</evidence>
<dbReference type="GO" id="GO:0016020">
    <property type="term" value="C:membrane"/>
    <property type="evidence" value="ECO:0007669"/>
    <property type="project" value="UniProtKB-SubCell"/>
</dbReference>
<organism evidence="10">
    <name type="scientific">Plukenetia volubilis</name>
    <dbReference type="NCBI Taxonomy" id="316893"/>
    <lineage>
        <taxon>Eukaryota</taxon>
        <taxon>Viridiplantae</taxon>
        <taxon>Streptophyta</taxon>
        <taxon>Embryophyta</taxon>
        <taxon>Tracheophyta</taxon>
        <taxon>Spermatophyta</taxon>
        <taxon>Magnoliopsida</taxon>
        <taxon>eudicotyledons</taxon>
        <taxon>Gunneridae</taxon>
        <taxon>Pentapetalae</taxon>
        <taxon>rosids</taxon>
        <taxon>fabids</taxon>
        <taxon>Malpighiales</taxon>
        <taxon>Euphorbiaceae</taxon>
        <taxon>Acalyphoideae</taxon>
        <taxon>Plukenetieae</taxon>
        <taxon>Plukenetia</taxon>
    </lineage>
</organism>
<proteinExistence type="evidence at transcript level"/>
<feature type="transmembrane region" description="Helical" evidence="9">
    <location>
        <begin position="21"/>
        <end position="50"/>
    </location>
</feature>
<dbReference type="PANTHER" id="PTHR33203">
    <property type="entry name" value="OLEOSIN"/>
    <property type="match status" value="1"/>
</dbReference>
<comment type="function">
    <text evidence="1">May have a structural role to stabilize the lipid body during desiccation of the seed by preventing coalescence of the oil. Probably interacts with both lipid and phospholipid moieties of lipid bodies. May also provide recognition signals for specific lipase anchorage in lipolysis during seedling growth.</text>
</comment>
<evidence type="ECO:0000256" key="1">
    <source>
        <dbReference type="ARBA" id="ARBA00002582"/>
    </source>
</evidence>
<keyword evidence="8 9" id="KW-0472">Membrane</keyword>
<dbReference type="PANTHER" id="PTHR33203:SF25">
    <property type="entry name" value="OLEOSIN 18.5 KDA"/>
    <property type="match status" value="1"/>
</dbReference>
<dbReference type="GO" id="GO:0009791">
    <property type="term" value="P:post-embryonic development"/>
    <property type="evidence" value="ECO:0007669"/>
    <property type="project" value="UniProtKB-ARBA"/>
</dbReference>
<keyword evidence="5" id="KW-0551">Lipid droplet</keyword>
<evidence type="ECO:0000256" key="5">
    <source>
        <dbReference type="ARBA" id="ARBA00022677"/>
    </source>
</evidence>
<gene>
    <name evidence="10" type="primary">ole3</name>
</gene>
<dbReference type="GO" id="GO:0019915">
    <property type="term" value="P:lipid storage"/>
    <property type="evidence" value="ECO:0007669"/>
    <property type="project" value="TreeGrafter"/>
</dbReference>
<accession>J9RZJ1</accession>